<dbReference type="AlphaFoldDB" id="A0AAD4KND5"/>
<accession>A0AAD4KND5</accession>
<feature type="transmembrane region" description="Helical" evidence="6">
    <location>
        <begin position="42"/>
        <end position="67"/>
    </location>
</feature>
<reference evidence="7" key="1">
    <citation type="submission" date="2021-12" db="EMBL/GenBank/DDBJ databases">
        <title>Convergent genome expansion in fungi linked to evolution of root-endophyte symbiosis.</title>
        <authorList>
            <consortium name="DOE Joint Genome Institute"/>
            <person name="Ke Y.-H."/>
            <person name="Bonito G."/>
            <person name="Liao H.-L."/>
            <person name="Looney B."/>
            <person name="Rojas-Flechas A."/>
            <person name="Nash J."/>
            <person name="Hameed K."/>
            <person name="Schadt C."/>
            <person name="Martin F."/>
            <person name="Crous P.W."/>
            <person name="Miettinen O."/>
            <person name="Magnuson J.K."/>
            <person name="Labbe J."/>
            <person name="Jacobson D."/>
            <person name="Doktycz M.J."/>
            <person name="Veneault-Fourrey C."/>
            <person name="Kuo A."/>
            <person name="Mondo S."/>
            <person name="Calhoun S."/>
            <person name="Riley R."/>
            <person name="Ohm R."/>
            <person name="LaButti K."/>
            <person name="Andreopoulos B."/>
            <person name="Pangilinan J."/>
            <person name="Nolan M."/>
            <person name="Tritt A."/>
            <person name="Clum A."/>
            <person name="Lipzen A."/>
            <person name="Daum C."/>
            <person name="Barry K."/>
            <person name="Grigoriev I.V."/>
            <person name="Vilgalys R."/>
        </authorList>
    </citation>
    <scope>NUCLEOTIDE SEQUENCE</scope>
    <source>
        <strain evidence="7">PMI_201</strain>
    </source>
</reference>
<feature type="transmembrane region" description="Helical" evidence="6">
    <location>
        <begin position="79"/>
        <end position="100"/>
    </location>
</feature>
<feature type="transmembrane region" description="Helical" evidence="6">
    <location>
        <begin position="330"/>
        <end position="360"/>
    </location>
</feature>
<evidence type="ECO:0000256" key="4">
    <source>
        <dbReference type="ARBA" id="ARBA00022989"/>
    </source>
</evidence>
<dbReference type="GO" id="GO:0006865">
    <property type="term" value="P:amino acid transport"/>
    <property type="evidence" value="ECO:0007669"/>
    <property type="project" value="InterPro"/>
</dbReference>
<evidence type="ECO:0000256" key="6">
    <source>
        <dbReference type="SAM" id="Phobius"/>
    </source>
</evidence>
<feature type="transmembrane region" description="Helical" evidence="6">
    <location>
        <begin position="163"/>
        <end position="184"/>
    </location>
</feature>
<dbReference type="GO" id="GO:0022857">
    <property type="term" value="F:transmembrane transporter activity"/>
    <property type="evidence" value="ECO:0007669"/>
    <property type="project" value="InterPro"/>
</dbReference>
<dbReference type="InterPro" id="IPR004840">
    <property type="entry name" value="Amino_acid_permease_CS"/>
</dbReference>
<keyword evidence="4 6" id="KW-1133">Transmembrane helix</keyword>
<feature type="transmembrane region" description="Helical" evidence="6">
    <location>
        <begin position="196"/>
        <end position="216"/>
    </location>
</feature>
<organism evidence="7 8">
    <name type="scientific">Talaromyces proteolyticus</name>
    <dbReference type="NCBI Taxonomy" id="1131652"/>
    <lineage>
        <taxon>Eukaryota</taxon>
        <taxon>Fungi</taxon>
        <taxon>Dikarya</taxon>
        <taxon>Ascomycota</taxon>
        <taxon>Pezizomycotina</taxon>
        <taxon>Eurotiomycetes</taxon>
        <taxon>Eurotiomycetidae</taxon>
        <taxon>Eurotiales</taxon>
        <taxon>Trichocomaceae</taxon>
        <taxon>Talaromyces</taxon>
        <taxon>Talaromyces sect. Bacilispori</taxon>
    </lineage>
</organism>
<dbReference type="Gene3D" id="1.20.1740.10">
    <property type="entry name" value="Amino acid/polyamine transporter I"/>
    <property type="match status" value="1"/>
</dbReference>
<evidence type="ECO:0000313" key="7">
    <source>
        <dbReference type="EMBL" id="KAH8694190.1"/>
    </source>
</evidence>
<dbReference type="GO" id="GO:0016020">
    <property type="term" value="C:membrane"/>
    <property type="evidence" value="ECO:0007669"/>
    <property type="project" value="UniProtKB-SubCell"/>
</dbReference>
<keyword evidence="3 6" id="KW-0812">Transmembrane</keyword>
<dbReference type="PANTHER" id="PTHR45649:SF27">
    <property type="entry name" value="CHOLINE TRANSPORTER (EUROFUNG)"/>
    <property type="match status" value="1"/>
</dbReference>
<gene>
    <name evidence="7" type="ORF">BGW36DRAFT_409736</name>
</gene>
<comment type="subcellular location">
    <subcellularLocation>
        <location evidence="1">Membrane</location>
        <topology evidence="1">Multi-pass membrane protein</topology>
    </subcellularLocation>
</comment>
<dbReference type="PANTHER" id="PTHR45649">
    <property type="entry name" value="AMINO-ACID PERMEASE BAT1"/>
    <property type="match status" value="1"/>
</dbReference>
<dbReference type="InterPro" id="IPR002293">
    <property type="entry name" value="AA/rel_permease1"/>
</dbReference>
<dbReference type="Pfam" id="PF13520">
    <property type="entry name" value="AA_permease_2"/>
    <property type="match status" value="1"/>
</dbReference>
<keyword evidence="5 6" id="KW-0472">Membrane</keyword>
<keyword evidence="8" id="KW-1185">Reference proteome</keyword>
<evidence type="ECO:0000256" key="1">
    <source>
        <dbReference type="ARBA" id="ARBA00004141"/>
    </source>
</evidence>
<protein>
    <submittedName>
        <fullName evidence="7">Choline transport protein</fullName>
    </submittedName>
</protein>
<comment type="caution">
    <text evidence="7">The sequence shown here is derived from an EMBL/GenBank/DDBJ whole genome shotgun (WGS) entry which is preliminary data.</text>
</comment>
<evidence type="ECO:0000256" key="2">
    <source>
        <dbReference type="ARBA" id="ARBA00022448"/>
    </source>
</evidence>
<dbReference type="EMBL" id="JAJTJA010000009">
    <property type="protein sequence ID" value="KAH8694190.1"/>
    <property type="molecule type" value="Genomic_DNA"/>
</dbReference>
<keyword evidence="2" id="KW-0813">Transport</keyword>
<feature type="transmembrane region" description="Helical" evidence="6">
    <location>
        <begin position="120"/>
        <end position="143"/>
    </location>
</feature>
<dbReference type="PIRSF" id="PIRSF006060">
    <property type="entry name" value="AA_transporter"/>
    <property type="match status" value="1"/>
</dbReference>
<dbReference type="GeneID" id="70249406"/>
<feature type="transmembrane region" description="Helical" evidence="6">
    <location>
        <begin position="381"/>
        <end position="400"/>
    </location>
</feature>
<evidence type="ECO:0000256" key="5">
    <source>
        <dbReference type="ARBA" id="ARBA00023136"/>
    </source>
</evidence>
<dbReference type="PROSITE" id="PS00218">
    <property type="entry name" value="AMINO_ACID_PERMEASE_1"/>
    <property type="match status" value="1"/>
</dbReference>
<evidence type="ECO:0000256" key="3">
    <source>
        <dbReference type="ARBA" id="ARBA00022692"/>
    </source>
</evidence>
<feature type="transmembrane region" description="Helical" evidence="6">
    <location>
        <begin position="478"/>
        <end position="500"/>
    </location>
</feature>
<dbReference type="RefSeq" id="XP_046069860.1">
    <property type="nucleotide sequence ID" value="XM_046219119.1"/>
</dbReference>
<name>A0AAD4KND5_9EURO</name>
<sequence length="523" mass="55777">MAEKNNISRATAYVGDESPKHPVDSAINASGHRQELDQNFSLLSICGIAVTLGNTWIALGGGLAVAINNGGPAGVIYEFIAVSIMYWFVSASIAELASAIPSTSGVYQWASLTAGPYGRIVGWFTGYWNCLCWILGGASMSAIMGNQIISIYALFHPEFSPQAWHVFVAYLCCTWLCCATVLFANRALPMLSNVGMFFIIAGVTITIIVCAVMPTVNGTGHASNQFVWSNWQNGTGYSSNGFVFLAGMLNGAFAVGTSDCTTHLAEEIPRPSVNIPKAILAQVSIGFVSAFVYMIAIFYAINDLDAILASNSTFPLADIYLQATGSRGGALGLLILAFLPTLINAVGCYITAGRILWALARDKACPFDSWVGKVSKTFHNPFNATLACGVIITVMGGIYVGSTTAFNAFVGSYVILSSMSYLGAILPHLLSGRSNVTPGPFWMKGATGYIVNGISCTYIIVFVVIFCFPASLPVDATNMNYSCLITGGLTVFVAALWFWYQHDYTGPQAVPSSQHVYMGESES</sequence>
<feature type="transmembrane region" description="Helical" evidence="6">
    <location>
        <begin position="406"/>
        <end position="429"/>
    </location>
</feature>
<proteinExistence type="predicted"/>
<evidence type="ECO:0000313" key="8">
    <source>
        <dbReference type="Proteomes" id="UP001201262"/>
    </source>
</evidence>
<dbReference type="Proteomes" id="UP001201262">
    <property type="component" value="Unassembled WGS sequence"/>
</dbReference>
<feature type="transmembrane region" description="Helical" evidence="6">
    <location>
        <begin position="449"/>
        <end position="472"/>
    </location>
</feature>
<feature type="transmembrane region" description="Helical" evidence="6">
    <location>
        <begin position="278"/>
        <end position="301"/>
    </location>
</feature>